<dbReference type="Proteomes" id="UP000006718">
    <property type="component" value="Chromosome 16"/>
</dbReference>
<evidence type="ECO:0000313" key="1">
    <source>
        <dbReference type="Ensembl" id="ENSMMUP00000070530.1"/>
    </source>
</evidence>
<keyword evidence="2" id="KW-1185">Reference proteome</keyword>
<dbReference type="VEuPathDB" id="HostDB:ENSMMUG00000056064"/>
<dbReference type="Bgee" id="ENSMMUG00000056064">
    <property type="expression patterns" value="Expressed in cerebellar cortex and 21 other cell types or tissues"/>
</dbReference>
<reference evidence="2" key="1">
    <citation type="journal article" date="2007" name="Science">
        <title>Evolutionary and biomedical insights from the rhesus macaque genome.</title>
        <authorList>
            <person name="Gibbs R.A."/>
            <person name="Rogers J."/>
            <person name="Katze M.G."/>
            <person name="Bumgarner R."/>
            <person name="Weinstock G.M."/>
            <person name="Mardis E.R."/>
            <person name="Remington K.A."/>
            <person name="Strausberg R.L."/>
            <person name="Venter J.C."/>
            <person name="Wilson R.K."/>
            <person name="Batzer M.A."/>
            <person name="Bustamante C.D."/>
            <person name="Eichler E.E."/>
            <person name="Hahn M.W."/>
            <person name="Hardison R.C."/>
            <person name="Makova K.D."/>
            <person name="Miller W."/>
            <person name="Milosavljevic A."/>
            <person name="Palermo R.E."/>
            <person name="Siepel A."/>
            <person name="Sikela J.M."/>
            <person name="Attaway T."/>
            <person name="Bell S."/>
            <person name="Bernard K.E."/>
            <person name="Buhay C.J."/>
            <person name="Chandrabose M.N."/>
            <person name="Dao M."/>
            <person name="Davis C."/>
            <person name="Delehaunty K.D."/>
            <person name="Ding Y."/>
            <person name="Dinh H.H."/>
            <person name="Dugan-Rocha S."/>
            <person name="Fulton L.A."/>
            <person name="Gabisi R.A."/>
            <person name="Garner T.T."/>
            <person name="Godfrey J."/>
            <person name="Hawes A.C."/>
            <person name="Hernandez J."/>
            <person name="Hines S."/>
            <person name="Holder M."/>
            <person name="Hume J."/>
            <person name="Jhangiani S.N."/>
            <person name="Joshi V."/>
            <person name="Khan Z.M."/>
            <person name="Kirkness E.F."/>
            <person name="Cree A."/>
            <person name="Fowler R.G."/>
            <person name="Lee S."/>
            <person name="Lewis L.R."/>
            <person name="Li Z."/>
            <person name="Liu Y.-S."/>
            <person name="Moore S.M."/>
            <person name="Muzny D."/>
            <person name="Nazareth L.V."/>
            <person name="Ngo D.N."/>
            <person name="Okwuonu G.O."/>
            <person name="Pai G."/>
            <person name="Parker D."/>
            <person name="Paul H.A."/>
            <person name="Pfannkoch C."/>
            <person name="Pohl C.S."/>
            <person name="Rogers Y.-H.C."/>
            <person name="Ruiz S.J."/>
            <person name="Sabo A."/>
            <person name="Santibanez J."/>
            <person name="Schneider B.W."/>
            <person name="Smith S.M."/>
            <person name="Sodergren E."/>
            <person name="Svatek A.F."/>
            <person name="Utterback T.R."/>
            <person name="Vattathil S."/>
            <person name="Warren W."/>
            <person name="White C.S."/>
            <person name="Chinwalla A.T."/>
            <person name="Feng Y."/>
            <person name="Halpern A.L."/>
            <person name="Hillier L.W."/>
            <person name="Huang X."/>
            <person name="Minx P."/>
            <person name="Nelson J.O."/>
            <person name="Pepin K.H."/>
            <person name="Qin X."/>
            <person name="Sutton G.G."/>
            <person name="Venter E."/>
            <person name="Walenz B.P."/>
            <person name="Wallis J.W."/>
            <person name="Worley K.C."/>
            <person name="Yang S.-P."/>
            <person name="Jones S.M."/>
            <person name="Marra M.A."/>
            <person name="Rocchi M."/>
            <person name="Schein J.E."/>
            <person name="Baertsch R."/>
            <person name="Clarke L."/>
            <person name="Csuros M."/>
            <person name="Glasscock J."/>
            <person name="Harris R.A."/>
            <person name="Havlak P."/>
            <person name="Jackson A.R."/>
            <person name="Jiang H."/>
            <person name="Liu Y."/>
            <person name="Messina D.N."/>
            <person name="Shen Y."/>
            <person name="Song H.X.-Z."/>
            <person name="Wylie T."/>
            <person name="Zhang L."/>
            <person name="Birney E."/>
            <person name="Han K."/>
            <person name="Konkel M.K."/>
            <person name="Lee J."/>
            <person name="Smit A.F.A."/>
            <person name="Ullmer B."/>
            <person name="Wang H."/>
            <person name="Xing J."/>
            <person name="Burhans R."/>
            <person name="Cheng Z."/>
            <person name="Karro J.E."/>
            <person name="Ma J."/>
            <person name="Raney B."/>
            <person name="She X."/>
            <person name="Cox M.J."/>
            <person name="Demuth J.P."/>
            <person name="Dumas L.J."/>
            <person name="Han S.-G."/>
            <person name="Hopkins J."/>
            <person name="Karimpour-Fard A."/>
            <person name="Kim Y.H."/>
            <person name="Pollack J.R."/>
            <person name="Vinar T."/>
            <person name="Addo-Quaye C."/>
            <person name="Degenhardt J."/>
            <person name="Denby A."/>
            <person name="Hubisz M.J."/>
            <person name="Indap A."/>
            <person name="Kosiol C."/>
            <person name="Lahn B.T."/>
            <person name="Lawson H.A."/>
            <person name="Marklein A."/>
            <person name="Nielsen R."/>
            <person name="Vallender E.J."/>
            <person name="Clark A.G."/>
            <person name="Ferguson B."/>
            <person name="Hernandez R.D."/>
            <person name="Hirani K."/>
            <person name="Kehrer-Sawatzki H."/>
            <person name="Kolb J."/>
            <person name="Patil S."/>
            <person name="Pu L.-L."/>
            <person name="Ren Y."/>
            <person name="Smith D.G."/>
            <person name="Wheeler D.A."/>
            <person name="Schenck I."/>
            <person name="Ball E.V."/>
            <person name="Chen R."/>
            <person name="Cooper D.N."/>
            <person name="Giardine B."/>
            <person name="Hsu F."/>
            <person name="Kent W.J."/>
            <person name="Lesk A."/>
            <person name="Nelson D.L."/>
            <person name="O'brien W.E."/>
            <person name="Pruefer K."/>
            <person name="Stenson P.D."/>
            <person name="Wallace J.C."/>
            <person name="Ke H."/>
            <person name="Liu X.-M."/>
            <person name="Wang P."/>
            <person name="Xiang A.P."/>
            <person name="Yang F."/>
            <person name="Barber G.P."/>
            <person name="Haussler D."/>
            <person name="Karolchik D."/>
            <person name="Kern A.D."/>
            <person name="Kuhn R.M."/>
            <person name="Smith K.E."/>
            <person name="Zwieg A.S."/>
        </authorList>
    </citation>
    <scope>NUCLEOTIDE SEQUENCE [LARGE SCALE GENOMIC DNA]</scope>
    <source>
        <strain evidence="2">17573</strain>
    </source>
</reference>
<sequence length="259" mass="29603">MEAMVLRKCFHWLGLTTCHLLSEHSFLNEKGESERSGGKKEEAGEIRGNSWRREVKLRRWNLRKEFWSSLRPSRELSATTQATKGEVLQVVFVDSSRLTGSLMCYLLLLLIQTAELLPQGLQAVSNGESALKGTRPTFSSPFILVTEGRKEWEGVFLSSGWKGNTLSNYCISLVFYYSRILQPYFYCLWGKLEMVTLIRSVWRGKNGGDKIQLVLENVEVLMRPSEECFLKAEFIKISLIQPAPSFPCHRRCLGLETLV</sequence>
<proteinExistence type="predicted"/>
<dbReference type="AlphaFoldDB" id="A0A5F8A0S2"/>
<accession>A0A5F8A0S2</accession>
<name>A0A5F8A0S2_MACMU</name>
<dbReference type="GeneTree" id="ENSGT00940000164330"/>
<dbReference type="Ensembl" id="ENSMMUT00000106401.1">
    <property type="protein sequence ID" value="ENSMMUP00000070530.1"/>
    <property type="gene ID" value="ENSMMUG00000056064.1"/>
</dbReference>
<reference evidence="1" key="3">
    <citation type="submission" date="2025-08" db="UniProtKB">
        <authorList>
            <consortium name="Ensembl"/>
        </authorList>
    </citation>
    <scope>IDENTIFICATION</scope>
    <source>
        <strain evidence="1">17573</strain>
    </source>
</reference>
<evidence type="ECO:0000313" key="2">
    <source>
        <dbReference type="Proteomes" id="UP000006718"/>
    </source>
</evidence>
<dbReference type="ExpressionAtlas" id="A0A5F8A0S2">
    <property type="expression patterns" value="baseline and differential"/>
</dbReference>
<reference evidence="1" key="2">
    <citation type="submission" date="2019-01" db="EMBL/GenBank/DDBJ databases">
        <authorList>
            <person name="Graves T."/>
            <person name="Eichler E.E."/>
            <person name="Wilson R.K."/>
        </authorList>
    </citation>
    <scope>NUCLEOTIDE SEQUENCE [LARGE SCALE GENOMIC DNA]</scope>
    <source>
        <strain evidence="1">17573</strain>
    </source>
</reference>
<gene>
    <name evidence="1" type="primary">SRSF1</name>
</gene>
<reference evidence="1" key="4">
    <citation type="submission" date="2025-09" db="UniProtKB">
        <authorList>
            <consortium name="Ensembl"/>
        </authorList>
    </citation>
    <scope>IDENTIFICATION</scope>
    <source>
        <strain evidence="1">17573</strain>
    </source>
</reference>
<organism evidence="1 2">
    <name type="scientific">Macaca mulatta</name>
    <name type="common">Rhesus macaque</name>
    <dbReference type="NCBI Taxonomy" id="9544"/>
    <lineage>
        <taxon>Eukaryota</taxon>
        <taxon>Metazoa</taxon>
        <taxon>Chordata</taxon>
        <taxon>Craniata</taxon>
        <taxon>Vertebrata</taxon>
        <taxon>Euteleostomi</taxon>
        <taxon>Mammalia</taxon>
        <taxon>Eutheria</taxon>
        <taxon>Euarchontoglires</taxon>
        <taxon>Primates</taxon>
        <taxon>Haplorrhini</taxon>
        <taxon>Catarrhini</taxon>
        <taxon>Cercopithecidae</taxon>
        <taxon>Cercopithecinae</taxon>
        <taxon>Macaca</taxon>
    </lineage>
</organism>
<protein>
    <submittedName>
        <fullName evidence="1">Serine and arginine rich splicing factor 1</fullName>
    </submittedName>
</protein>